<dbReference type="AlphaFoldDB" id="A0AAE1GSQ5"/>
<dbReference type="PROSITE" id="PS51257">
    <property type="entry name" value="PROKAR_LIPOPROTEIN"/>
    <property type="match status" value="1"/>
</dbReference>
<dbReference type="EMBL" id="JAHWGI010000070">
    <property type="protein sequence ID" value="KAK3908695.1"/>
    <property type="molecule type" value="Genomic_DNA"/>
</dbReference>
<accession>A0AAE1GSQ5</accession>
<feature type="compositionally biased region" description="Low complexity" evidence="1">
    <location>
        <begin position="48"/>
        <end position="57"/>
    </location>
</feature>
<reference evidence="2" key="2">
    <citation type="journal article" date="2023" name="BMC Genomics">
        <title>Pest status, molecular evolution, and epigenetic factors derived from the genome assembly of Frankliniella fusca, a thysanopteran phytovirus vector.</title>
        <authorList>
            <person name="Catto M.A."/>
            <person name="Labadie P.E."/>
            <person name="Jacobson A.L."/>
            <person name="Kennedy G.G."/>
            <person name="Srinivasan R."/>
            <person name="Hunt B.G."/>
        </authorList>
    </citation>
    <scope>NUCLEOTIDE SEQUENCE</scope>
    <source>
        <strain evidence="2">PL_HMW_Pooled</strain>
    </source>
</reference>
<dbReference type="Proteomes" id="UP001219518">
    <property type="component" value="Unassembled WGS sequence"/>
</dbReference>
<evidence type="ECO:0000313" key="2">
    <source>
        <dbReference type="EMBL" id="KAK3908695.1"/>
    </source>
</evidence>
<feature type="region of interest" description="Disordered" evidence="1">
    <location>
        <begin position="144"/>
        <end position="165"/>
    </location>
</feature>
<organism evidence="2 3">
    <name type="scientific">Frankliniella fusca</name>
    <dbReference type="NCBI Taxonomy" id="407009"/>
    <lineage>
        <taxon>Eukaryota</taxon>
        <taxon>Metazoa</taxon>
        <taxon>Ecdysozoa</taxon>
        <taxon>Arthropoda</taxon>
        <taxon>Hexapoda</taxon>
        <taxon>Insecta</taxon>
        <taxon>Pterygota</taxon>
        <taxon>Neoptera</taxon>
        <taxon>Paraneoptera</taxon>
        <taxon>Thysanoptera</taxon>
        <taxon>Terebrantia</taxon>
        <taxon>Thripoidea</taxon>
        <taxon>Thripidae</taxon>
        <taxon>Frankliniella</taxon>
    </lineage>
</organism>
<feature type="region of interest" description="Disordered" evidence="1">
    <location>
        <begin position="34"/>
        <end position="57"/>
    </location>
</feature>
<evidence type="ECO:0000256" key="1">
    <source>
        <dbReference type="SAM" id="MobiDB-lite"/>
    </source>
</evidence>
<sequence>MLSEHVKGNIIPFKNCSCASVLIALTVSCHPQDRAPPYHRRQGEGVSKKSTTGITSSETTEVCDDAVSLALEENADEYRQRNRSAAASCLQPTSDRSAPVLCNRYDGKGPSPSPAAAEAGLAAAGSAVILLTLAATRVPEDACLDASSSSTSTPSPELEPRPAGGASMNVVCPPCSHLLRGVRERIKETLGSGVYDFRTPDETANRIITLRRRWEHVGDLYGPLYVSST</sequence>
<protein>
    <submittedName>
        <fullName evidence="2">Chromosomal replication initiator protein DnaA</fullName>
    </submittedName>
</protein>
<keyword evidence="3" id="KW-1185">Reference proteome</keyword>
<proteinExistence type="predicted"/>
<feature type="compositionally biased region" description="Low complexity" evidence="1">
    <location>
        <begin position="147"/>
        <end position="156"/>
    </location>
</feature>
<reference evidence="2" key="1">
    <citation type="submission" date="2021-07" db="EMBL/GenBank/DDBJ databases">
        <authorList>
            <person name="Catto M.A."/>
            <person name="Jacobson A."/>
            <person name="Kennedy G."/>
            <person name="Labadie P."/>
            <person name="Hunt B.G."/>
            <person name="Srinivasan R."/>
        </authorList>
    </citation>
    <scope>NUCLEOTIDE SEQUENCE</scope>
    <source>
        <strain evidence="2">PL_HMW_Pooled</strain>
        <tissue evidence="2">Head</tissue>
    </source>
</reference>
<name>A0AAE1GSQ5_9NEOP</name>
<comment type="caution">
    <text evidence="2">The sequence shown here is derived from an EMBL/GenBank/DDBJ whole genome shotgun (WGS) entry which is preliminary data.</text>
</comment>
<evidence type="ECO:0000313" key="3">
    <source>
        <dbReference type="Proteomes" id="UP001219518"/>
    </source>
</evidence>
<gene>
    <name evidence="2" type="ORF">KUF71_000578</name>
</gene>